<organism evidence="3 4">
    <name type="scientific">Gonium pectorale</name>
    <name type="common">Green alga</name>
    <dbReference type="NCBI Taxonomy" id="33097"/>
    <lineage>
        <taxon>Eukaryota</taxon>
        <taxon>Viridiplantae</taxon>
        <taxon>Chlorophyta</taxon>
        <taxon>core chlorophytes</taxon>
        <taxon>Chlorophyceae</taxon>
        <taxon>CS clade</taxon>
        <taxon>Chlamydomonadales</taxon>
        <taxon>Volvocaceae</taxon>
        <taxon>Gonium</taxon>
    </lineage>
</organism>
<dbReference type="Gene3D" id="3.40.50.300">
    <property type="entry name" value="P-loop containing nucleotide triphosphate hydrolases"/>
    <property type="match status" value="1"/>
</dbReference>
<dbReference type="GO" id="GO:0016020">
    <property type="term" value="C:membrane"/>
    <property type="evidence" value="ECO:0007669"/>
    <property type="project" value="TreeGrafter"/>
</dbReference>
<dbReference type="EMBL" id="LSYV01000021">
    <property type="protein sequence ID" value="KXZ49644.1"/>
    <property type="molecule type" value="Genomic_DNA"/>
</dbReference>
<dbReference type="GO" id="GO:0008017">
    <property type="term" value="F:microtubule binding"/>
    <property type="evidence" value="ECO:0007669"/>
    <property type="project" value="TreeGrafter"/>
</dbReference>
<evidence type="ECO:0000313" key="3">
    <source>
        <dbReference type="EMBL" id="KXZ49644.1"/>
    </source>
</evidence>
<evidence type="ECO:0000256" key="1">
    <source>
        <dbReference type="SAM" id="Coils"/>
    </source>
</evidence>
<keyword evidence="4" id="KW-1185">Reference proteome</keyword>
<dbReference type="Gene3D" id="1.20.120.1240">
    <property type="entry name" value="Dynamin, middle domain"/>
    <property type="match status" value="1"/>
</dbReference>
<dbReference type="GO" id="GO:0003924">
    <property type="term" value="F:GTPase activity"/>
    <property type="evidence" value="ECO:0007669"/>
    <property type="project" value="InterPro"/>
</dbReference>
<accession>A0A150GIK8</accession>
<dbReference type="InterPro" id="IPR027417">
    <property type="entry name" value="P-loop_NTPase"/>
</dbReference>
<dbReference type="PANTHER" id="PTHR11566">
    <property type="entry name" value="DYNAMIN"/>
    <property type="match status" value="1"/>
</dbReference>
<dbReference type="OrthoDB" id="529871at2759"/>
<sequence length="590" mass="64213">MKAAYTVTGTHTPQAIRAWVREVDPSGHRSIGIITKPDTLAADAHIANRKLVELVSRRDGSYAAGSSAPDHGHHLHLGYYVVKNPTQEQLAQGIAFAAAREAESRYFASTQHWAAAVARSPHLATRLGTKNLRTGLSDLLVARIEEQLPAIRRAAREQLTSVGREQAALPPPPSEDALRELHGLLGRVAEVMEGHVRASSVMEEKAFYQKTLALYQAYGNKAVRSMPAFVVGRTLVTALSAADKGVSMLAPGVVGTEEGDLDLGPWLEGTGGTEADACAALDSNGELQRSLEVSLFPQRHMPLDKECALPPCRAVPAEVRSLRQKHIGRELPGFSPYSAVEELIRRYKGQWSLHALECLGEVATAAHELSVRVVEEMFERYPVAQRSIGMAFSDYMEELASEAEMQIKSLLAREDADVYTFNDRSLRQVCAAFQGRLKKAYLQCPALDDDGQKKASDLLHELAALNLNFGSYEDLFMAQTTDADEELHMIAACLAYFKVAFRRVADNVPITIRSTLLERLGDKHGLVGALLRHAGLDAGPAQDSAAAARALLTEDEALAEQRARLRDMEQRLRRALGALHAPSAAATAAA</sequence>
<feature type="domain" description="GED" evidence="2">
    <location>
        <begin position="486"/>
        <end position="587"/>
    </location>
</feature>
<dbReference type="AlphaFoldDB" id="A0A150GIK8"/>
<feature type="coiled-coil region" evidence="1">
    <location>
        <begin position="551"/>
        <end position="578"/>
    </location>
</feature>
<keyword evidence="1" id="KW-0175">Coiled coil</keyword>
<dbReference type="PANTHER" id="PTHR11566:SF21">
    <property type="entry name" value="DYNAMIN RELATED PROTEIN 1, ISOFORM A"/>
    <property type="match status" value="1"/>
</dbReference>
<protein>
    <recommendedName>
        <fullName evidence="2">GED domain-containing protein</fullName>
    </recommendedName>
</protein>
<dbReference type="InterPro" id="IPR022812">
    <property type="entry name" value="Dynamin"/>
</dbReference>
<evidence type="ECO:0000259" key="2">
    <source>
        <dbReference type="PROSITE" id="PS51388"/>
    </source>
</evidence>
<dbReference type="Pfam" id="PF01031">
    <property type="entry name" value="Dynamin_M"/>
    <property type="match status" value="2"/>
</dbReference>
<dbReference type="GO" id="GO:0005874">
    <property type="term" value="C:microtubule"/>
    <property type="evidence" value="ECO:0007669"/>
    <property type="project" value="TreeGrafter"/>
</dbReference>
<dbReference type="Pfam" id="PF02212">
    <property type="entry name" value="GED"/>
    <property type="match status" value="1"/>
</dbReference>
<name>A0A150GIK8_GONPE</name>
<dbReference type="InterPro" id="IPR020850">
    <property type="entry name" value="GED_dom"/>
</dbReference>
<dbReference type="GO" id="GO:0005525">
    <property type="term" value="F:GTP binding"/>
    <property type="evidence" value="ECO:0007669"/>
    <property type="project" value="InterPro"/>
</dbReference>
<dbReference type="PROSITE" id="PS51388">
    <property type="entry name" value="GED"/>
    <property type="match status" value="1"/>
</dbReference>
<evidence type="ECO:0000313" key="4">
    <source>
        <dbReference type="Proteomes" id="UP000075714"/>
    </source>
</evidence>
<dbReference type="InterPro" id="IPR003130">
    <property type="entry name" value="GED"/>
</dbReference>
<dbReference type="InterPro" id="IPR000375">
    <property type="entry name" value="Dynamin_stalk"/>
</dbReference>
<comment type="caution">
    <text evidence="3">The sequence shown here is derived from an EMBL/GenBank/DDBJ whole genome shotgun (WGS) entry which is preliminary data.</text>
</comment>
<dbReference type="SUPFAM" id="SSF52540">
    <property type="entry name" value="P-loop containing nucleoside triphosphate hydrolases"/>
    <property type="match status" value="1"/>
</dbReference>
<dbReference type="STRING" id="33097.A0A150GIK8"/>
<reference evidence="4" key="1">
    <citation type="journal article" date="2016" name="Nat. Commun.">
        <title>The Gonium pectorale genome demonstrates co-option of cell cycle regulation during the evolution of multicellularity.</title>
        <authorList>
            <person name="Hanschen E.R."/>
            <person name="Marriage T.N."/>
            <person name="Ferris P.J."/>
            <person name="Hamaji T."/>
            <person name="Toyoda A."/>
            <person name="Fujiyama A."/>
            <person name="Neme R."/>
            <person name="Noguchi H."/>
            <person name="Minakuchi Y."/>
            <person name="Suzuki M."/>
            <person name="Kawai-Toyooka H."/>
            <person name="Smith D.R."/>
            <person name="Sparks H."/>
            <person name="Anderson J."/>
            <person name="Bakaric R."/>
            <person name="Luria V."/>
            <person name="Karger A."/>
            <person name="Kirschner M.W."/>
            <person name="Durand P.M."/>
            <person name="Michod R.E."/>
            <person name="Nozaki H."/>
            <person name="Olson B.J."/>
        </authorList>
    </citation>
    <scope>NUCLEOTIDE SEQUENCE [LARGE SCALE GENOMIC DNA]</scope>
    <source>
        <strain evidence="4">NIES-2863</strain>
    </source>
</reference>
<proteinExistence type="predicted"/>
<dbReference type="Proteomes" id="UP000075714">
    <property type="component" value="Unassembled WGS sequence"/>
</dbReference>
<gene>
    <name evidence="3" type="ORF">GPECTOR_20g501</name>
</gene>
<dbReference type="GO" id="GO:0005737">
    <property type="term" value="C:cytoplasm"/>
    <property type="evidence" value="ECO:0007669"/>
    <property type="project" value="TreeGrafter"/>
</dbReference>